<evidence type="ECO:0000256" key="7">
    <source>
        <dbReference type="ARBA" id="ARBA00023136"/>
    </source>
</evidence>
<dbReference type="InterPro" id="IPR050297">
    <property type="entry name" value="LipidA_mod_glycosyltrf_83"/>
</dbReference>
<evidence type="ECO:0000313" key="11">
    <source>
        <dbReference type="EMBL" id="CAB4899234.1"/>
    </source>
</evidence>
<proteinExistence type="predicted"/>
<dbReference type="Pfam" id="PF13231">
    <property type="entry name" value="PMT_2"/>
    <property type="match status" value="1"/>
</dbReference>
<dbReference type="EMBL" id="CAEZYK010000013">
    <property type="protein sequence ID" value="CAB4717742.1"/>
    <property type="molecule type" value="Genomic_DNA"/>
</dbReference>
<dbReference type="PANTHER" id="PTHR33908">
    <property type="entry name" value="MANNOSYLTRANSFERASE YKCB-RELATED"/>
    <property type="match status" value="1"/>
</dbReference>
<accession>A0A6J7QK91</accession>
<dbReference type="EMBL" id="CAFBPQ010000008">
    <property type="protein sequence ID" value="CAB5017481.1"/>
    <property type="molecule type" value="Genomic_DNA"/>
</dbReference>
<feature type="transmembrane region" description="Helical" evidence="8">
    <location>
        <begin position="212"/>
        <end position="236"/>
    </location>
</feature>
<evidence type="ECO:0000256" key="3">
    <source>
        <dbReference type="ARBA" id="ARBA00022676"/>
    </source>
</evidence>
<protein>
    <submittedName>
        <fullName evidence="13">Unannotated protein</fullName>
    </submittedName>
</protein>
<evidence type="ECO:0000259" key="9">
    <source>
        <dbReference type="Pfam" id="PF13231"/>
    </source>
</evidence>
<evidence type="ECO:0000313" key="10">
    <source>
        <dbReference type="EMBL" id="CAB4717742.1"/>
    </source>
</evidence>
<dbReference type="EMBL" id="CAFBMM010000009">
    <property type="protein sequence ID" value="CAB4899234.1"/>
    <property type="molecule type" value="Genomic_DNA"/>
</dbReference>
<feature type="transmembrane region" description="Helical" evidence="8">
    <location>
        <begin position="174"/>
        <end position="200"/>
    </location>
</feature>
<evidence type="ECO:0000256" key="6">
    <source>
        <dbReference type="ARBA" id="ARBA00022989"/>
    </source>
</evidence>
<keyword evidence="6 8" id="KW-1133">Transmembrane helix</keyword>
<keyword evidence="7 8" id="KW-0472">Membrane</keyword>
<feature type="transmembrane region" description="Helical" evidence="8">
    <location>
        <begin position="128"/>
        <end position="146"/>
    </location>
</feature>
<evidence type="ECO:0000256" key="4">
    <source>
        <dbReference type="ARBA" id="ARBA00022679"/>
    </source>
</evidence>
<evidence type="ECO:0000256" key="1">
    <source>
        <dbReference type="ARBA" id="ARBA00004651"/>
    </source>
</evidence>
<dbReference type="PANTHER" id="PTHR33908:SF11">
    <property type="entry name" value="MEMBRANE PROTEIN"/>
    <property type="match status" value="1"/>
</dbReference>
<dbReference type="GO" id="GO:0016763">
    <property type="term" value="F:pentosyltransferase activity"/>
    <property type="evidence" value="ECO:0007669"/>
    <property type="project" value="TreeGrafter"/>
</dbReference>
<evidence type="ECO:0000256" key="8">
    <source>
        <dbReference type="SAM" id="Phobius"/>
    </source>
</evidence>
<dbReference type="GO" id="GO:0005886">
    <property type="term" value="C:plasma membrane"/>
    <property type="evidence" value="ECO:0007669"/>
    <property type="project" value="UniProtKB-SubCell"/>
</dbReference>
<evidence type="ECO:0000313" key="12">
    <source>
        <dbReference type="EMBL" id="CAB4981267.1"/>
    </source>
</evidence>
<dbReference type="InterPro" id="IPR038731">
    <property type="entry name" value="RgtA/B/C-like"/>
</dbReference>
<dbReference type="AlphaFoldDB" id="A0A6J7QK91"/>
<feature type="transmembrane region" description="Helical" evidence="8">
    <location>
        <begin position="97"/>
        <end position="116"/>
    </location>
</feature>
<feature type="transmembrane region" description="Helical" evidence="8">
    <location>
        <begin position="337"/>
        <end position="361"/>
    </location>
</feature>
<evidence type="ECO:0000313" key="13">
    <source>
        <dbReference type="EMBL" id="CAB5017481.1"/>
    </source>
</evidence>
<evidence type="ECO:0000256" key="5">
    <source>
        <dbReference type="ARBA" id="ARBA00022692"/>
    </source>
</evidence>
<feature type="transmembrane region" description="Helical" evidence="8">
    <location>
        <begin position="248"/>
        <end position="274"/>
    </location>
</feature>
<reference evidence="13" key="1">
    <citation type="submission" date="2020-05" db="EMBL/GenBank/DDBJ databases">
        <authorList>
            <person name="Chiriac C."/>
            <person name="Salcher M."/>
            <person name="Ghai R."/>
            <person name="Kavagutti S V."/>
        </authorList>
    </citation>
    <scope>NUCLEOTIDE SEQUENCE</scope>
</reference>
<gene>
    <name evidence="10" type="ORF">UFOPK2683_00384</name>
    <name evidence="11" type="ORF">UFOPK3605_00391</name>
    <name evidence="12" type="ORF">UFOPK3897_01128</name>
    <name evidence="13" type="ORF">UFOPK4121_00443</name>
</gene>
<dbReference type="EMBL" id="CAFBOF010000026">
    <property type="protein sequence ID" value="CAB4981267.1"/>
    <property type="molecule type" value="Genomic_DNA"/>
</dbReference>
<organism evidence="13">
    <name type="scientific">freshwater metagenome</name>
    <dbReference type="NCBI Taxonomy" id="449393"/>
    <lineage>
        <taxon>unclassified sequences</taxon>
        <taxon>metagenomes</taxon>
        <taxon>ecological metagenomes</taxon>
    </lineage>
</organism>
<sequence length="498" mass="54130">MNTSSLATPAVTPAKLPRSRRREFLYLVLALIALTVALRLPAFFVEVFNSDETFLATQAEVIQAGGDLYREATDRKPPLVPYLYAATFNVFDTNDLWTVRVVAMGAAALTAILLALEARRRYGERAAWVAGLLCAFSLIACAPQDGQAANFEIFMLPTMTAGVLLARRGRTASAGVAIALATLAKQTGAATLLPVLYLVARARGRRGIAETLGGFGIPLVLMALALGPGQVLYWTVIGNGSYVGVKTISSYVALSFLLMTLAWIGANLPMVIHLPKSWTLRKSINADGKNNIDLWIWVLSAVLSILIGLRFFGHYYLQLVPPVVLLATGALMSASKRVVTVTVVASGILALIISSAGYFLLPFGSEPKYQAVSRYLAAHSGPNDRMVVWGSVPEIYWASGVKPATRFLTTNTFLAGNHPGRPGSDAAPEDSDPEVWNLFFNDITKQPPRFIVDTATASIRSAEWTPLSRFSRLSELIKNKYRVANVIDDFTVYQRRKS</sequence>
<feature type="transmembrane region" description="Helical" evidence="8">
    <location>
        <begin position="294"/>
        <end position="317"/>
    </location>
</feature>
<feature type="transmembrane region" description="Helical" evidence="8">
    <location>
        <begin position="24"/>
        <end position="45"/>
    </location>
</feature>
<comment type="subcellular location">
    <subcellularLocation>
        <location evidence="1">Cell membrane</location>
        <topology evidence="1">Multi-pass membrane protein</topology>
    </subcellularLocation>
</comment>
<evidence type="ECO:0000256" key="2">
    <source>
        <dbReference type="ARBA" id="ARBA00022475"/>
    </source>
</evidence>
<dbReference type="GO" id="GO:0008610">
    <property type="term" value="P:lipid biosynthetic process"/>
    <property type="evidence" value="ECO:0007669"/>
    <property type="project" value="UniProtKB-ARBA"/>
</dbReference>
<feature type="domain" description="Glycosyltransferase RgtA/B/C/D-like" evidence="9">
    <location>
        <begin position="76"/>
        <end position="222"/>
    </location>
</feature>
<keyword evidence="5 8" id="KW-0812">Transmembrane</keyword>
<keyword evidence="3" id="KW-0328">Glycosyltransferase</keyword>
<name>A0A6J7QK91_9ZZZZ</name>
<keyword evidence="2" id="KW-1003">Cell membrane</keyword>
<keyword evidence="4" id="KW-0808">Transferase</keyword>